<dbReference type="Proteomes" id="UP000001227">
    <property type="component" value="Chromosome"/>
</dbReference>
<name>B3ET97_AMOA5</name>
<keyword evidence="1" id="KW-1133">Transmembrane helix</keyword>
<evidence type="ECO:0000313" key="3">
    <source>
        <dbReference type="Proteomes" id="UP000001227"/>
    </source>
</evidence>
<organism evidence="2 3">
    <name type="scientific">Amoebophilus asiaticus (strain 5a2)</name>
    <dbReference type="NCBI Taxonomy" id="452471"/>
    <lineage>
        <taxon>Bacteria</taxon>
        <taxon>Pseudomonadati</taxon>
        <taxon>Bacteroidota</taxon>
        <taxon>Cytophagia</taxon>
        <taxon>Cytophagales</taxon>
        <taxon>Amoebophilaceae</taxon>
        <taxon>Candidatus Amoebophilus</taxon>
    </lineage>
</organism>
<reference evidence="2 3" key="1">
    <citation type="journal article" date="2010" name="J. Bacteriol.">
        <title>The genome of the amoeba symbiont 'Candidatus Amoebophilus asiaticus' reveals common mechanisms for host cell interaction among amoeba-associated bacteria.</title>
        <authorList>
            <person name="Schmitz-Esser S."/>
            <person name="Tischler P."/>
            <person name="Arnold R."/>
            <person name="Montanaro J."/>
            <person name="Wagner M."/>
            <person name="Rattei T."/>
            <person name="Horn M."/>
        </authorList>
    </citation>
    <scope>NUCLEOTIDE SEQUENCE [LARGE SCALE GENOMIC DNA]</scope>
    <source>
        <strain evidence="2 3">5a2</strain>
    </source>
</reference>
<dbReference type="EMBL" id="CP001102">
    <property type="protein sequence ID" value="ACE06449.1"/>
    <property type="molecule type" value="Genomic_DNA"/>
</dbReference>
<feature type="transmembrane region" description="Helical" evidence="1">
    <location>
        <begin position="12"/>
        <end position="29"/>
    </location>
</feature>
<sequence length="59" mass="6993">MALASEGKYSLFYFLSWMFIILKPFYKIGRFYNAIRNYGYVATYNGIIIYLKHTIAYSS</sequence>
<protein>
    <submittedName>
        <fullName evidence="2">Uncharacterized protein</fullName>
    </submittedName>
</protein>
<evidence type="ECO:0000256" key="1">
    <source>
        <dbReference type="SAM" id="Phobius"/>
    </source>
</evidence>
<dbReference type="AlphaFoldDB" id="B3ET97"/>
<gene>
    <name evidence="2" type="ordered locus">Aasi_1106</name>
</gene>
<evidence type="ECO:0000313" key="2">
    <source>
        <dbReference type="EMBL" id="ACE06449.1"/>
    </source>
</evidence>
<keyword evidence="3" id="KW-1185">Reference proteome</keyword>
<dbReference type="HOGENOM" id="CLU_2950019_0_0_10"/>
<keyword evidence="1" id="KW-0472">Membrane</keyword>
<proteinExistence type="predicted"/>
<keyword evidence="1" id="KW-0812">Transmembrane</keyword>
<accession>B3ET97</accession>
<dbReference type="KEGG" id="aas:Aasi_1106"/>